<protein>
    <submittedName>
        <fullName evidence="1">Uncharacterized protein</fullName>
    </submittedName>
</protein>
<dbReference type="EMBL" id="PFMD01000029">
    <property type="protein sequence ID" value="PIY96744.1"/>
    <property type="molecule type" value="Genomic_DNA"/>
</dbReference>
<accession>A0A2M7RJ53</accession>
<dbReference type="AlphaFoldDB" id="A0A2M7RJ53"/>
<reference evidence="1 2" key="1">
    <citation type="submission" date="2017-09" db="EMBL/GenBank/DDBJ databases">
        <title>Depth-based differentiation of microbial function through sediment-hosted aquifers and enrichment of novel symbionts in the deep terrestrial subsurface.</title>
        <authorList>
            <person name="Probst A.J."/>
            <person name="Ladd B."/>
            <person name="Jarett J.K."/>
            <person name="Geller-Mcgrath D.E."/>
            <person name="Sieber C.M."/>
            <person name="Emerson J.B."/>
            <person name="Anantharaman K."/>
            <person name="Thomas B.C."/>
            <person name="Malmstrom R."/>
            <person name="Stieglmeier M."/>
            <person name="Klingl A."/>
            <person name="Woyke T."/>
            <person name="Ryan C.M."/>
            <person name="Banfield J.F."/>
        </authorList>
    </citation>
    <scope>NUCLEOTIDE SEQUENCE [LARGE SCALE GENOMIC DNA]</scope>
    <source>
        <strain evidence="1">CG_4_10_14_0_8_um_filter_42_10</strain>
    </source>
</reference>
<gene>
    <name evidence="1" type="ORF">COY66_03070</name>
</gene>
<evidence type="ECO:0000313" key="2">
    <source>
        <dbReference type="Proteomes" id="UP000230779"/>
    </source>
</evidence>
<organism evidence="1 2">
    <name type="scientific">Candidatus Kerfeldbacteria bacterium CG_4_10_14_0_8_um_filter_42_10</name>
    <dbReference type="NCBI Taxonomy" id="2014248"/>
    <lineage>
        <taxon>Bacteria</taxon>
        <taxon>Candidatus Kerfeldiibacteriota</taxon>
    </lineage>
</organism>
<sequence length="201" mass="23780">MRKDTKLNIDQLLLYSLSQLIEKGEQSTFENLVVSCFKLFPQEFSLKGFINKYPDSSRIDKTWRRCRTDRDWIAGSVGHGFIITTEGNKELINIEKQLKNNFKLQKNEKLQKGDKRTKSGRIVEHIEKHPSYLIFQKNKDNASITDYLICDLLFSTLDSFPESRKKNLLEMKKFISVYKRNDLLKFLEWIENSKKHLLKNN</sequence>
<evidence type="ECO:0000313" key="1">
    <source>
        <dbReference type="EMBL" id="PIY96744.1"/>
    </source>
</evidence>
<name>A0A2M7RJ53_9BACT</name>
<dbReference type="Proteomes" id="UP000230779">
    <property type="component" value="Unassembled WGS sequence"/>
</dbReference>
<comment type="caution">
    <text evidence="1">The sequence shown here is derived from an EMBL/GenBank/DDBJ whole genome shotgun (WGS) entry which is preliminary data.</text>
</comment>
<proteinExistence type="predicted"/>